<dbReference type="PATRIC" id="fig|49338.4.peg.4828"/>
<gene>
    <name evidence="6" type="ORF">AT727_16120</name>
    <name evidence="5" type="ORF">DPCES_4490</name>
</gene>
<dbReference type="OrthoDB" id="9798835at2"/>
<keyword evidence="2" id="KW-0238">DNA-binding</keyword>
<protein>
    <submittedName>
        <fullName evidence="6">ArsR family transcriptional regulator</fullName>
    </submittedName>
    <submittedName>
        <fullName evidence="5">Transcriptional regulator, ArsR</fullName>
    </submittedName>
</protein>
<dbReference type="PROSITE" id="PS50987">
    <property type="entry name" value="HTH_ARSR_2"/>
    <property type="match status" value="1"/>
</dbReference>
<dbReference type="RefSeq" id="WP_018306385.1">
    <property type="nucleotide sequence ID" value="NZ_LK996017.1"/>
</dbReference>
<evidence type="ECO:0000256" key="1">
    <source>
        <dbReference type="ARBA" id="ARBA00023015"/>
    </source>
</evidence>
<dbReference type="SUPFAM" id="SSF46785">
    <property type="entry name" value="Winged helix' DNA-binding domain"/>
    <property type="match status" value="1"/>
</dbReference>
<dbReference type="Gene3D" id="1.10.10.10">
    <property type="entry name" value="Winged helix-like DNA-binding domain superfamily/Winged helix DNA-binding domain"/>
    <property type="match status" value="1"/>
</dbReference>
<reference evidence="5" key="1">
    <citation type="submission" date="2014-07" db="EMBL/GenBank/DDBJ databases">
        <authorList>
            <person name="Hornung V.Bastian."/>
        </authorList>
    </citation>
    <scope>NUCLEOTIDE SEQUENCE</scope>
    <source>
        <strain evidence="5">PCE-S</strain>
    </source>
</reference>
<dbReference type="InterPro" id="IPR001845">
    <property type="entry name" value="HTH_ArsR_DNA-bd_dom"/>
</dbReference>
<evidence type="ECO:0000256" key="3">
    <source>
        <dbReference type="ARBA" id="ARBA00023163"/>
    </source>
</evidence>
<reference evidence="6 7" key="2">
    <citation type="submission" date="2015-12" db="EMBL/GenBank/DDBJ databases">
        <title>Draft Genome Sequence of Desulfitobacterium hafniense Strain DH, a Sulfate-reducing Bacterium Isolated from Paddy Soils.</title>
        <authorList>
            <person name="Bao P."/>
            <person name="Zhang X."/>
            <person name="Li G."/>
        </authorList>
    </citation>
    <scope>NUCLEOTIDE SEQUENCE [LARGE SCALE GENOMIC DNA]</scope>
    <source>
        <strain evidence="6 7">DH</strain>
    </source>
</reference>
<accession>A0A098B948</accession>
<dbReference type="InterPro" id="IPR036388">
    <property type="entry name" value="WH-like_DNA-bd_sf"/>
</dbReference>
<dbReference type="CDD" id="cd00090">
    <property type="entry name" value="HTH_ARSR"/>
    <property type="match status" value="1"/>
</dbReference>
<dbReference type="InterPro" id="IPR051081">
    <property type="entry name" value="HTH_MetalResp_TranReg"/>
</dbReference>
<dbReference type="PANTHER" id="PTHR33154:SF18">
    <property type="entry name" value="ARSENICAL RESISTANCE OPERON REPRESSOR"/>
    <property type="match status" value="1"/>
</dbReference>
<evidence type="ECO:0000313" key="7">
    <source>
        <dbReference type="Proteomes" id="UP000054623"/>
    </source>
</evidence>
<dbReference type="NCBIfam" id="NF033788">
    <property type="entry name" value="HTH_metalloreg"/>
    <property type="match status" value="1"/>
</dbReference>
<dbReference type="AlphaFoldDB" id="A0A098B948"/>
<evidence type="ECO:0000313" key="5">
    <source>
        <dbReference type="EMBL" id="CDX04376.1"/>
    </source>
</evidence>
<dbReference type="InterPro" id="IPR011991">
    <property type="entry name" value="ArsR-like_HTH"/>
</dbReference>
<feature type="domain" description="HTH arsR-type" evidence="4">
    <location>
        <begin position="1"/>
        <end position="103"/>
    </location>
</feature>
<dbReference type="EMBL" id="LK996017">
    <property type="protein sequence ID" value="CDX04376.1"/>
    <property type="molecule type" value="Genomic_DNA"/>
</dbReference>
<dbReference type="GO" id="GO:0003677">
    <property type="term" value="F:DNA binding"/>
    <property type="evidence" value="ECO:0007669"/>
    <property type="project" value="UniProtKB-KW"/>
</dbReference>
<organism evidence="5">
    <name type="scientific">Desulfitobacterium hafniense</name>
    <name type="common">Desulfitobacterium frappieri</name>
    <dbReference type="NCBI Taxonomy" id="49338"/>
    <lineage>
        <taxon>Bacteria</taxon>
        <taxon>Bacillati</taxon>
        <taxon>Bacillota</taxon>
        <taxon>Clostridia</taxon>
        <taxon>Eubacteriales</taxon>
        <taxon>Desulfitobacteriaceae</taxon>
        <taxon>Desulfitobacterium</taxon>
    </lineage>
</organism>
<name>A0A098B948_DESHA</name>
<sequence length="103" mass="12027">MKDIAMISKALSDPNRYQILMLLSKFERGELEELCCNSPEEGLCNCDIVSTLGVIQSRVSYHMKELVDAGLVKEETRGKWKFYSLNRETLREYIRQMNLDYNL</sequence>
<keyword evidence="3" id="KW-0804">Transcription</keyword>
<dbReference type="Proteomes" id="UP000054623">
    <property type="component" value="Unassembled WGS sequence"/>
</dbReference>
<dbReference type="InterPro" id="IPR036390">
    <property type="entry name" value="WH_DNA-bd_sf"/>
</dbReference>
<dbReference type="Pfam" id="PF01022">
    <property type="entry name" value="HTH_5"/>
    <property type="match status" value="1"/>
</dbReference>
<keyword evidence="1" id="KW-0805">Transcription regulation</keyword>
<evidence type="ECO:0000256" key="2">
    <source>
        <dbReference type="ARBA" id="ARBA00023125"/>
    </source>
</evidence>
<dbReference type="GO" id="GO:0003700">
    <property type="term" value="F:DNA-binding transcription factor activity"/>
    <property type="evidence" value="ECO:0007669"/>
    <property type="project" value="InterPro"/>
</dbReference>
<dbReference type="SMART" id="SM00418">
    <property type="entry name" value="HTH_ARSR"/>
    <property type="match status" value="1"/>
</dbReference>
<dbReference type="PANTHER" id="PTHR33154">
    <property type="entry name" value="TRANSCRIPTIONAL REGULATOR, ARSR FAMILY"/>
    <property type="match status" value="1"/>
</dbReference>
<evidence type="ECO:0000313" key="6">
    <source>
        <dbReference type="EMBL" id="KTE92991.1"/>
    </source>
</evidence>
<dbReference type="EMBL" id="LOCK01000009">
    <property type="protein sequence ID" value="KTE92991.1"/>
    <property type="molecule type" value="Genomic_DNA"/>
</dbReference>
<proteinExistence type="predicted"/>
<evidence type="ECO:0000259" key="4">
    <source>
        <dbReference type="PROSITE" id="PS50987"/>
    </source>
</evidence>